<feature type="coiled-coil region" evidence="1">
    <location>
        <begin position="309"/>
        <end position="385"/>
    </location>
</feature>
<name>A0A075A9Z3_OPIVI</name>
<accession>A0A075A9Z3</accession>
<dbReference type="OrthoDB" id="6288621at2759"/>
<organism evidence="3 4">
    <name type="scientific">Opisthorchis viverrini</name>
    <name type="common">Southeast Asian liver fluke</name>
    <dbReference type="NCBI Taxonomy" id="6198"/>
    <lineage>
        <taxon>Eukaryota</taxon>
        <taxon>Metazoa</taxon>
        <taxon>Spiralia</taxon>
        <taxon>Lophotrochozoa</taxon>
        <taxon>Platyhelminthes</taxon>
        <taxon>Trematoda</taxon>
        <taxon>Digenea</taxon>
        <taxon>Opisthorchiida</taxon>
        <taxon>Opisthorchiata</taxon>
        <taxon>Opisthorchiidae</taxon>
        <taxon>Opisthorchis</taxon>
    </lineage>
</organism>
<feature type="non-terminal residue" evidence="3">
    <location>
        <position position="573"/>
    </location>
</feature>
<keyword evidence="4" id="KW-1185">Reference proteome</keyword>
<feature type="region of interest" description="Disordered" evidence="2">
    <location>
        <begin position="435"/>
        <end position="455"/>
    </location>
</feature>
<dbReference type="CTD" id="20328600"/>
<sequence>TAPTHGSSVRCKQSSPFRTSALSQALREKSACCRTLKEHVSKLEAKLVETQSSLKIARKNLYYWRAKETLKSRKQLAESVFTENPEKISRHRTSYMPYGSVYYKISLLRKQNTSLRRQVDILKRRLDSEMRMEPQLFELYRNTNNNFPQSQNFSPEEFDSQLLALKQRNYSLTQQLNAYRSSKQSIEKQCSELSTQLQNVVNALHTSRQREQRSQRTIQHLTSCLQKLENLLQECDQEISEVESVQSMASQHDSSDTQRVQSHRIIYETSRSLATRLKEHLKRHGTSMKELHHKLLETSRQSNRRRGLIEELRKSLTDTRNAQKLLETKLASTIKESNEAKMAEGRLRTEVESQRMQLKTALCEKRALTEQLHECREAYDEIAQALKNPKHPERDIVTMEKLGQNQLKRLVLSLTTDLSKLACYALREIRTHIGHHSGTNGPPTSPLSDASSLPSARSLAQAKSRAAEILGLSLDELDQLTSAIPVLENTSDGNHICSEADVAHSIEVASSWPSLCANLLNQSQIPVDHLQHVYQDIMNAFDSVVRFILQSKSQVPCRNSMHFCAIHSTPPGE</sequence>
<proteinExistence type="predicted"/>
<dbReference type="Proteomes" id="UP000054324">
    <property type="component" value="Unassembled WGS sequence"/>
</dbReference>
<dbReference type="RefSeq" id="XP_009171881.1">
    <property type="nucleotide sequence ID" value="XM_009173617.1"/>
</dbReference>
<reference evidence="3 4" key="1">
    <citation type="submission" date="2013-11" db="EMBL/GenBank/DDBJ databases">
        <title>Opisthorchis viverrini - life in the bile duct.</title>
        <authorList>
            <person name="Young N.D."/>
            <person name="Nagarajan N."/>
            <person name="Lin S.J."/>
            <person name="Korhonen P.K."/>
            <person name="Jex A.R."/>
            <person name="Hall R.S."/>
            <person name="Safavi-Hemami H."/>
            <person name="Kaewkong W."/>
            <person name="Bertrand D."/>
            <person name="Gao S."/>
            <person name="Seet Q."/>
            <person name="Wongkham S."/>
            <person name="Teh B.T."/>
            <person name="Wongkham C."/>
            <person name="Intapan P.M."/>
            <person name="Maleewong W."/>
            <person name="Yang X."/>
            <person name="Hu M."/>
            <person name="Wang Z."/>
            <person name="Hofmann A."/>
            <person name="Sternberg P.W."/>
            <person name="Tan P."/>
            <person name="Wang J."/>
            <person name="Gasser R.B."/>
        </authorList>
    </citation>
    <scope>NUCLEOTIDE SEQUENCE [LARGE SCALE GENOMIC DNA]</scope>
</reference>
<gene>
    <name evidence="3" type="ORF">T265_14434</name>
</gene>
<dbReference type="KEGG" id="ovi:T265_14434"/>
<dbReference type="GeneID" id="20328600"/>
<feature type="compositionally biased region" description="Low complexity" evidence="2">
    <location>
        <begin position="446"/>
        <end position="455"/>
    </location>
</feature>
<feature type="coiled-coil region" evidence="1">
    <location>
        <begin position="176"/>
        <end position="248"/>
    </location>
</feature>
<feature type="non-terminal residue" evidence="3">
    <location>
        <position position="1"/>
    </location>
</feature>
<keyword evidence="1" id="KW-0175">Coiled coil</keyword>
<evidence type="ECO:0000313" key="3">
    <source>
        <dbReference type="EMBL" id="KER24369.1"/>
    </source>
</evidence>
<protein>
    <submittedName>
        <fullName evidence="3">Uncharacterized protein</fullName>
    </submittedName>
</protein>
<evidence type="ECO:0000313" key="4">
    <source>
        <dbReference type="Proteomes" id="UP000054324"/>
    </source>
</evidence>
<evidence type="ECO:0000256" key="1">
    <source>
        <dbReference type="SAM" id="Coils"/>
    </source>
</evidence>
<evidence type="ECO:0000256" key="2">
    <source>
        <dbReference type="SAM" id="MobiDB-lite"/>
    </source>
</evidence>
<dbReference type="EMBL" id="KL596812">
    <property type="protein sequence ID" value="KER24369.1"/>
    <property type="molecule type" value="Genomic_DNA"/>
</dbReference>
<dbReference type="AlphaFoldDB" id="A0A075A9Z3"/>